<dbReference type="InterPro" id="IPR036873">
    <property type="entry name" value="Rhodanese-like_dom_sf"/>
</dbReference>
<dbReference type="SMART" id="SM00450">
    <property type="entry name" value="RHOD"/>
    <property type="match status" value="1"/>
</dbReference>
<dbReference type="SUPFAM" id="SSF52821">
    <property type="entry name" value="Rhodanese/Cell cycle control phosphatase"/>
    <property type="match status" value="1"/>
</dbReference>
<dbReference type="InterPro" id="IPR050229">
    <property type="entry name" value="GlpE_sulfurtransferase"/>
</dbReference>
<proteinExistence type="predicted"/>
<dbReference type="EMBL" id="JAPFQA010000019">
    <property type="protein sequence ID" value="MCZ8547891.1"/>
    <property type="molecule type" value="Genomic_DNA"/>
</dbReference>
<dbReference type="PANTHER" id="PTHR43031:SF16">
    <property type="entry name" value="OXIDOREDUCTASE"/>
    <property type="match status" value="1"/>
</dbReference>
<comment type="caution">
    <text evidence="2">The sequence shown here is derived from an EMBL/GenBank/DDBJ whole genome shotgun (WGS) entry which is preliminary data.</text>
</comment>
<organism evidence="2 3">
    <name type="scientific">Mesorhizobium qingshengii</name>
    <dbReference type="NCBI Taxonomy" id="1165689"/>
    <lineage>
        <taxon>Bacteria</taxon>
        <taxon>Pseudomonadati</taxon>
        <taxon>Pseudomonadota</taxon>
        <taxon>Alphaproteobacteria</taxon>
        <taxon>Hyphomicrobiales</taxon>
        <taxon>Phyllobacteriaceae</taxon>
        <taxon>Mesorhizobium</taxon>
    </lineage>
</organism>
<dbReference type="PANTHER" id="PTHR43031">
    <property type="entry name" value="FAD-DEPENDENT OXIDOREDUCTASE"/>
    <property type="match status" value="1"/>
</dbReference>
<dbReference type="Pfam" id="PF00581">
    <property type="entry name" value="Rhodanese"/>
    <property type="match status" value="1"/>
</dbReference>
<dbReference type="CDD" id="cd00158">
    <property type="entry name" value="RHOD"/>
    <property type="match status" value="1"/>
</dbReference>
<dbReference type="Gene3D" id="3.40.250.10">
    <property type="entry name" value="Rhodanese-like domain"/>
    <property type="match status" value="1"/>
</dbReference>
<name>A0ABT4R2B7_9HYPH</name>
<gene>
    <name evidence="2" type="ORF">OOJ09_27220</name>
</gene>
<dbReference type="PROSITE" id="PS50206">
    <property type="entry name" value="RHODANESE_3"/>
    <property type="match status" value="1"/>
</dbReference>
<sequence length="138" mass="15443">MGPEKSEINRRTAVLIAIVSAVTMSGGSTEAEEAKFTTLTSFQLAEMLKKKDFFFVNVHTPYEGEIRNTDAFIVFDKIADNLDKLPKDRSAKIVLYCRSGRMSEIAARELTQLGFSQVSHLSGGMIDWKKTGYDILEK</sequence>
<feature type="domain" description="Rhodanese" evidence="1">
    <location>
        <begin position="76"/>
        <end position="137"/>
    </location>
</feature>
<evidence type="ECO:0000259" key="1">
    <source>
        <dbReference type="PROSITE" id="PS50206"/>
    </source>
</evidence>
<dbReference type="Proteomes" id="UP001152178">
    <property type="component" value="Unassembled WGS sequence"/>
</dbReference>
<evidence type="ECO:0000313" key="3">
    <source>
        <dbReference type="Proteomes" id="UP001152178"/>
    </source>
</evidence>
<accession>A0ABT4R2B7</accession>
<evidence type="ECO:0000313" key="2">
    <source>
        <dbReference type="EMBL" id="MCZ8547891.1"/>
    </source>
</evidence>
<reference evidence="2" key="1">
    <citation type="submission" date="2022-11" db="EMBL/GenBank/DDBJ databases">
        <authorList>
            <person name="Coimbra C."/>
        </authorList>
    </citation>
    <scope>NUCLEOTIDE SEQUENCE</scope>
    <source>
        <strain evidence="2">Jales19</strain>
    </source>
</reference>
<dbReference type="RefSeq" id="WP_269908157.1">
    <property type="nucleotide sequence ID" value="NZ_JAPFQA010000019.1"/>
</dbReference>
<keyword evidence="3" id="KW-1185">Reference proteome</keyword>
<protein>
    <submittedName>
        <fullName evidence="2">Rhodanese-like domain-containing protein</fullName>
    </submittedName>
</protein>
<dbReference type="InterPro" id="IPR001763">
    <property type="entry name" value="Rhodanese-like_dom"/>
</dbReference>